<comment type="caution">
    <text evidence="4">The sequence shown here is derived from an EMBL/GenBank/DDBJ whole genome shotgun (WGS) entry which is preliminary data.</text>
</comment>
<dbReference type="PROSITE" id="PS00922">
    <property type="entry name" value="TRANSGLYCOSYLASE"/>
    <property type="match status" value="1"/>
</dbReference>
<dbReference type="PANTHER" id="PTHR33734">
    <property type="entry name" value="LYSM DOMAIN-CONTAINING GPI-ANCHORED PROTEIN 2"/>
    <property type="match status" value="1"/>
</dbReference>
<sequence>MMKLLRFAAPVLLACTLVPAARAQVRPGASKAPIALPSDSVLTALPLLPDSLAAAPVAPDSAKLAWLRTPPELRDLVGDRVSCFDTDVPHVFNNHVMSFVKLFTERQRGYTQRVLERENLYFPLFEKYLAKYNLPLDLKYLAVVESALIPTAKSRVGATGLWQFMGPTANDLRLHRDDWVDERMDPEKATEAACKHLRYLYRVFGDWEMVLAAYNWGAGNMQRVVKRTGKKTYWEVHNSLPAETRNYVPTFTAIMYAMKYAKEHQLHAPTLNYQYAQAMDTLQLGGRPFDLTRLAQAIGAPDSLALLRLNPELRKPYLPAGYRPYILKVPASARPALAVASREALFDYCRPLADLPRPLAPRLVALSGIMPLPGRNLAVSSSAAAAAAAEPRFERLRHTVKRGETVNSVAARYKVSPAQVRRWNKLGSGASLAGRQQLVLFRALPAVAEPTATASVAAVIRPAAAPTRVAATKAASVAPATEPDSTTEMLARVPAKQAAEVRRTVAAVSAATDNATVPNRYVVKPGDFLEKIATANDLTVAQLKAWNQLGSYVLQPGQELMLKAPPEAAANEAVADLTEATRNVAAAAQAPVRRAARPATPAAASVALPSAPPLHLVQPGDTLYNISRRYQGLTVQRLRELNNLKSDAVQPGQKLVVGG</sequence>
<evidence type="ECO:0000256" key="2">
    <source>
        <dbReference type="SAM" id="SignalP"/>
    </source>
</evidence>
<evidence type="ECO:0000313" key="5">
    <source>
        <dbReference type="Proteomes" id="UP000565521"/>
    </source>
</evidence>
<name>A0A7Y7PLX5_9BACT</name>
<organism evidence="4 5">
    <name type="scientific">Hymenobacter lapidiphilus</name>
    <dbReference type="NCBI Taxonomy" id="2608003"/>
    <lineage>
        <taxon>Bacteria</taxon>
        <taxon>Pseudomonadati</taxon>
        <taxon>Bacteroidota</taxon>
        <taxon>Cytophagia</taxon>
        <taxon>Cytophagales</taxon>
        <taxon>Hymenobacteraceae</taxon>
        <taxon>Hymenobacter</taxon>
    </lineage>
</organism>
<dbReference type="GO" id="GO:0000270">
    <property type="term" value="P:peptidoglycan metabolic process"/>
    <property type="evidence" value="ECO:0007669"/>
    <property type="project" value="InterPro"/>
</dbReference>
<dbReference type="Pfam" id="PF01476">
    <property type="entry name" value="LysM"/>
    <property type="match status" value="3"/>
</dbReference>
<comment type="similarity">
    <text evidence="1">Belongs to the transglycosylase Slt family.</text>
</comment>
<dbReference type="SMART" id="SM00257">
    <property type="entry name" value="LysM"/>
    <property type="match status" value="3"/>
</dbReference>
<dbReference type="CDD" id="cd00118">
    <property type="entry name" value="LysM"/>
    <property type="match status" value="3"/>
</dbReference>
<evidence type="ECO:0000259" key="3">
    <source>
        <dbReference type="PROSITE" id="PS51782"/>
    </source>
</evidence>
<dbReference type="SUPFAM" id="SSF53955">
    <property type="entry name" value="Lysozyme-like"/>
    <property type="match status" value="1"/>
</dbReference>
<dbReference type="InterPro" id="IPR018392">
    <property type="entry name" value="LysM"/>
</dbReference>
<keyword evidence="5" id="KW-1185">Reference proteome</keyword>
<gene>
    <name evidence="4" type="ORF">HW554_03245</name>
</gene>
<dbReference type="Pfam" id="PF01464">
    <property type="entry name" value="SLT"/>
    <property type="match status" value="1"/>
</dbReference>
<feature type="domain" description="LysM" evidence="3">
    <location>
        <begin position="396"/>
        <end position="440"/>
    </location>
</feature>
<dbReference type="Gene3D" id="3.10.350.10">
    <property type="entry name" value="LysM domain"/>
    <property type="match status" value="3"/>
</dbReference>
<evidence type="ECO:0000256" key="1">
    <source>
        <dbReference type="ARBA" id="ARBA00007734"/>
    </source>
</evidence>
<dbReference type="PROSITE" id="PS51782">
    <property type="entry name" value="LYSM"/>
    <property type="match status" value="3"/>
</dbReference>
<dbReference type="InterPro" id="IPR000189">
    <property type="entry name" value="Transglyc_AS"/>
</dbReference>
<evidence type="ECO:0000313" key="4">
    <source>
        <dbReference type="EMBL" id="NVO30212.1"/>
    </source>
</evidence>
<feature type="chain" id="PRO_5030688275" evidence="2">
    <location>
        <begin position="24"/>
        <end position="659"/>
    </location>
</feature>
<dbReference type="RefSeq" id="WP_176906916.1">
    <property type="nucleotide sequence ID" value="NZ_JABKAU010000004.1"/>
</dbReference>
<accession>A0A7Y7PLX5</accession>
<dbReference type="InterPro" id="IPR008258">
    <property type="entry name" value="Transglycosylase_SLT_dom_1"/>
</dbReference>
<dbReference type="InterPro" id="IPR023346">
    <property type="entry name" value="Lysozyme-like_dom_sf"/>
</dbReference>
<reference evidence="4 5" key="1">
    <citation type="submission" date="2020-05" db="EMBL/GenBank/DDBJ databases">
        <title>Hymenobacter terrestris sp. nov. and Hymenobacter lapidiphilus sp. nov., isolated from regoliths in Antarctica.</title>
        <authorList>
            <person name="Sedlacek I."/>
            <person name="Pantucek R."/>
            <person name="Zeman M."/>
            <person name="Holochova P."/>
            <person name="Kralova S."/>
            <person name="Stankova E."/>
            <person name="Sedo O."/>
            <person name="Micenkova L."/>
            <person name="Svec P."/>
            <person name="Gupta V."/>
            <person name="Sood U."/>
            <person name="Korpole U.S."/>
            <person name="Lal R."/>
        </authorList>
    </citation>
    <scope>NUCLEOTIDE SEQUENCE [LARGE SCALE GENOMIC DNA]</scope>
    <source>
        <strain evidence="4 5">P5342</strain>
    </source>
</reference>
<feature type="domain" description="LysM" evidence="3">
    <location>
        <begin position="613"/>
        <end position="657"/>
    </location>
</feature>
<dbReference type="InterPro" id="IPR036779">
    <property type="entry name" value="LysM_dom_sf"/>
</dbReference>
<protein>
    <submittedName>
        <fullName evidence="4">LysM peptidoglycan-binding domain-containing protein</fullName>
    </submittedName>
</protein>
<feature type="domain" description="LysM" evidence="3">
    <location>
        <begin position="519"/>
        <end position="562"/>
    </location>
</feature>
<dbReference type="SUPFAM" id="SSF54106">
    <property type="entry name" value="LysM domain"/>
    <property type="match status" value="3"/>
</dbReference>
<dbReference type="PANTHER" id="PTHR33734:SF22">
    <property type="entry name" value="MEMBRANE-BOUND LYTIC MUREIN TRANSGLYCOSYLASE D"/>
    <property type="match status" value="1"/>
</dbReference>
<dbReference type="AlphaFoldDB" id="A0A7Y7PLX5"/>
<dbReference type="GO" id="GO:0008932">
    <property type="term" value="F:lytic endotransglycosylase activity"/>
    <property type="evidence" value="ECO:0007669"/>
    <property type="project" value="TreeGrafter"/>
</dbReference>
<dbReference type="CDD" id="cd16894">
    <property type="entry name" value="MltD-like"/>
    <property type="match status" value="1"/>
</dbReference>
<feature type="signal peptide" evidence="2">
    <location>
        <begin position="1"/>
        <end position="23"/>
    </location>
</feature>
<dbReference type="GO" id="GO:0016020">
    <property type="term" value="C:membrane"/>
    <property type="evidence" value="ECO:0007669"/>
    <property type="project" value="InterPro"/>
</dbReference>
<dbReference type="Proteomes" id="UP000565521">
    <property type="component" value="Unassembled WGS sequence"/>
</dbReference>
<dbReference type="Gene3D" id="1.10.530.10">
    <property type="match status" value="1"/>
</dbReference>
<proteinExistence type="inferred from homology"/>
<keyword evidence="2" id="KW-0732">Signal</keyword>
<dbReference type="EMBL" id="JABKAU010000004">
    <property type="protein sequence ID" value="NVO30212.1"/>
    <property type="molecule type" value="Genomic_DNA"/>
</dbReference>